<reference evidence="1 2" key="1">
    <citation type="submission" date="2014-04" db="EMBL/GenBank/DDBJ databases">
        <authorList>
            <consortium name="DOE Joint Genome Institute"/>
            <person name="Kuo A."/>
            <person name="Kohler A."/>
            <person name="Costa M.D."/>
            <person name="Nagy L.G."/>
            <person name="Floudas D."/>
            <person name="Copeland A."/>
            <person name="Barry K.W."/>
            <person name="Cichocki N."/>
            <person name="Veneault-Fourrey C."/>
            <person name="LaButti K."/>
            <person name="Lindquist E.A."/>
            <person name="Lipzen A."/>
            <person name="Lundell T."/>
            <person name="Morin E."/>
            <person name="Murat C."/>
            <person name="Sun H."/>
            <person name="Tunlid A."/>
            <person name="Henrissat B."/>
            <person name="Grigoriev I.V."/>
            <person name="Hibbett D.S."/>
            <person name="Martin F."/>
            <person name="Nordberg H.P."/>
            <person name="Cantor M.N."/>
            <person name="Hua S.X."/>
        </authorList>
    </citation>
    <scope>NUCLEOTIDE SEQUENCE [LARGE SCALE GENOMIC DNA]</scope>
    <source>
        <strain evidence="1 2">441</strain>
    </source>
</reference>
<dbReference type="Proteomes" id="UP000054018">
    <property type="component" value="Unassembled WGS sequence"/>
</dbReference>
<keyword evidence="2" id="KW-1185">Reference proteome</keyword>
<protein>
    <submittedName>
        <fullName evidence="1">Uncharacterized protein</fullName>
    </submittedName>
</protein>
<evidence type="ECO:0000313" key="2">
    <source>
        <dbReference type="Proteomes" id="UP000054018"/>
    </source>
</evidence>
<proteinExistence type="predicted"/>
<name>A0A0C9Y2W2_9AGAM</name>
<organism evidence="1 2">
    <name type="scientific">Pisolithus microcarpus 441</name>
    <dbReference type="NCBI Taxonomy" id="765257"/>
    <lineage>
        <taxon>Eukaryota</taxon>
        <taxon>Fungi</taxon>
        <taxon>Dikarya</taxon>
        <taxon>Basidiomycota</taxon>
        <taxon>Agaricomycotina</taxon>
        <taxon>Agaricomycetes</taxon>
        <taxon>Agaricomycetidae</taxon>
        <taxon>Boletales</taxon>
        <taxon>Sclerodermatineae</taxon>
        <taxon>Pisolithaceae</taxon>
        <taxon>Pisolithus</taxon>
    </lineage>
</organism>
<accession>A0A0C9Y2W2</accession>
<dbReference type="HOGENOM" id="CLU_3051214_0_0_1"/>
<gene>
    <name evidence="1" type="ORF">PISMIDRAFT_683578</name>
</gene>
<reference evidence="2" key="2">
    <citation type="submission" date="2015-01" db="EMBL/GenBank/DDBJ databases">
        <title>Evolutionary Origins and Diversification of the Mycorrhizal Mutualists.</title>
        <authorList>
            <consortium name="DOE Joint Genome Institute"/>
            <consortium name="Mycorrhizal Genomics Consortium"/>
            <person name="Kohler A."/>
            <person name="Kuo A."/>
            <person name="Nagy L.G."/>
            <person name="Floudas D."/>
            <person name="Copeland A."/>
            <person name="Barry K.W."/>
            <person name="Cichocki N."/>
            <person name="Veneault-Fourrey C."/>
            <person name="LaButti K."/>
            <person name="Lindquist E.A."/>
            <person name="Lipzen A."/>
            <person name="Lundell T."/>
            <person name="Morin E."/>
            <person name="Murat C."/>
            <person name="Riley R."/>
            <person name="Ohm R."/>
            <person name="Sun H."/>
            <person name="Tunlid A."/>
            <person name="Henrissat B."/>
            <person name="Grigoriev I.V."/>
            <person name="Hibbett D.S."/>
            <person name="Martin F."/>
        </authorList>
    </citation>
    <scope>NUCLEOTIDE SEQUENCE [LARGE SCALE GENOMIC DNA]</scope>
    <source>
        <strain evidence="2">441</strain>
    </source>
</reference>
<dbReference type="AlphaFoldDB" id="A0A0C9Y2W2"/>
<dbReference type="EMBL" id="KN833793">
    <property type="protein sequence ID" value="KIK19025.1"/>
    <property type="molecule type" value="Genomic_DNA"/>
</dbReference>
<sequence length="54" mass="6203">MTGGEVENVCVIWTGCAKCKSSVQKGRFFRRSLCNAVSDVSNECGWWWWGKKRM</sequence>
<evidence type="ECO:0000313" key="1">
    <source>
        <dbReference type="EMBL" id="KIK19025.1"/>
    </source>
</evidence>